<dbReference type="PROSITE" id="PS50110">
    <property type="entry name" value="RESPONSE_REGULATORY"/>
    <property type="match status" value="1"/>
</dbReference>
<dbReference type="SUPFAM" id="SSF52172">
    <property type="entry name" value="CheY-like"/>
    <property type="match status" value="1"/>
</dbReference>
<keyword evidence="5" id="KW-1185">Reference proteome</keyword>
<gene>
    <name evidence="4" type="ORF">ACFS1K_11710</name>
</gene>
<feature type="modified residue" description="4-aspartylphosphate" evidence="2">
    <location>
        <position position="54"/>
    </location>
</feature>
<dbReference type="Proteomes" id="UP001597532">
    <property type="component" value="Unassembled WGS sequence"/>
</dbReference>
<reference evidence="5" key="1">
    <citation type="journal article" date="2019" name="Int. J. Syst. Evol. Microbiol.">
        <title>The Global Catalogue of Microorganisms (GCM) 10K type strain sequencing project: providing services to taxonomists for standard genome sequencing and annotation.</title>
        <authorList>
            <consortium name="The Broad Institute Genomics Platform"/>
            <consortium name="The Broad Institute Genome Sequencing Center for Infectious Disease"/>
            <person name="Wu L."/>
            <person name="Ma J."/>
        </authorList>
    </citation>
    <scope>NUCLEOTIDE SEQUENCE [LARGE SCALE GENOMIC DNA]</scope>
    <source>
        <strain evidence="5">KCTC 52924</strain>
    </source>
</reference>
<evidence type="ECO:0000259" key="3">
    <source>
        <dbReference type="PROSITE" id="PS50110"/>
    </source>
</evidence>
<evidence type="ECO:0000256" key="1">
    <source>
        <dbReference type="ARBA" id="ARBA00022553"/>
    </source>
</evidence>
<organism evidence="4 5">
    <name type="scientific">Arenibacter antarcticus</name>
    <dbReference type="NCBI Taxonomy" id="2040469"/>
    <lineage>
        <taxon>Bacteria</taxon>
        <taxon>Pseudomonadati</taxon>
        <taxon>Bacteroidota</taxon>
        <taxon>Flavobacteriia</taxon>
        <taxon>Flavobacteriales</taxon>
        <taxon>Flavobacteriaceae</taxon>
        <taxon>Arenibacter</taxon>
    </lineage>
</organism>
<dbReference type="PANTHER" id="PTHR44591">
    <property type="entry name" value="STRESS RESPONSE REGULATOR PROTEIN 1"/>
    <property type="match status" value="1"/>
</dbReference>
<evidence type="ECO:0000313" key="4">
    <source>
        <dbReference type="EMBL" id="MFD2790431.1"/>
    </source>
</evidence>
<sequence length="124" mass="13914">MPIKILIVEDNMIIQMFLESTIKEIKNTVVLTANNGEEALAMMELDTPGLLLLDIGLSGKRNGIEIAELVNIKYDIPIVFITGNSDKCTLERAVKTRPRHIINKPIDENKLKFEIQGIIKDLSL</sequence>
<dbReference type="InterPro" id="IPR001789">
    <property type="entry name" value="Sig_transdc_resp-reg_receiver"/>
</dbReference>
<dbReference type="Gene3D" id="3.40.50.2300">
    <property type="match status" value="1"/>
</dbReference>
<evidence type="ECO:0000313" key="5">
    <source>
        <dbReference type="Proteomes" id="UP001597532"/>
    </source>
</evidence>
<dbReference type="Pfam" id="PF00072">
    <property type="entry name" value="Response_reg"/>
    <property type="match status" value="1"/>
</dbReference>
<comment type="caution">
    <text evidence="4">The sequence shown here is derived from an EMBL/GenBank/DDBJ whole genome shotgun (WGS) entry which is preliminary data.</text>
</comment>
<name>A0ABW5VHD8_9FLAO</name>
<dbReference type="SMART" id="SM00448">
    <property type="entry name" value="REC"/>
    <property type="match status" value="1"/>
</dbReference>
<dbReference type="RefSeq" id="WP_251805559.1">
    <property type="nucleotide sequence ID" value="NZ_CP166679.1"/>
</dbReference>
<dbReference type="InterPro" id="IPR011006">
    <property type="entry name" value="CheY-like_superfamily"/>
</dbReference>
<dbReference type="InterPro" id="IPR050595">
    <property type="entry name" value="Bact_response_regulator"/>
</dbReference>
<dbReference type="EMBL" id="JBHUOK010000030">
    <property type="protein sequence ID" value="MFD2790431.1"/>
    <property type="molecule type" value="Genomic_DNA"/>
</dbReference>
<dbReference type="PANTHER" id="PTHR44591:SF3">
    <property type="entry name" value="RESPONSE REGULATORY DOMAIN-CONTAINING PROTEIN"/>
    <property type="match status" value="1"/>
</dbReference>
<protein>
    <submittedName>
        <fullName evidence="4">Response regulator</fullName>
    </submittedName>
</protein>
<evidence type="ECO:0000256" key="2">
    <source>
        <dbReference type="PROSITE-ProRule" id="PRU00169"/>
    </source>
</evidence>
<feature type="domain" description="Response regulatory" evidence="3">
    <location>
        <begin position="4"/>
        <end position="119"/>
    </location>
</feature>
<proteinExistence type="predicted"/>
<accession>A0ABW5VHD8</accession>
<keyword evidence="1 2" id="KW-0597">Phosphoprotein</keyword>